<name>A0A1H6QNY0_9BACT</name>
<dbReference type="Proteomes" id="UP000199532">
    <property type="component" value="Unassembled WGS sequence"/>
</dbReference>
<dbReference type="PANTHER" id="PTHR40254:SF1">
    <property type="entry name" value="BLR0577 PROTEIN"/>
    <property type="match status" value="1"/>
</dbReference>
<dbReference type="InterPro" id="IPR052189">
    <property type="entry name" value="L-asp_N-monooxygenase_NS-form"/>
</dbReference>
<keyword evidence="3" id="KW-1185">Reference proteome</keyword>
<sequence length="593" mass="66808">MNGLGKSVFRDTDISDNLTSNVLLKKRIAILGGGPSALFVYKRFAELAGSDIEIHIFEGKNRLGAGMPYSDQGANVEHVTNVSDNEIPEMVTSIEEWIQTLPKDTLEKFGIEKERFNEYKVLPRLLFGQYLTAQFEMLIERASQNGLVTEIHFESKVVDIVDDAERGKTTVEIEGKGTFEFDQVVICTGHKWPKKNEGVVPGYFDSPYPPSKLRLKLNHAVALKGSSLTAIDAIRTLARMNGSFGTNKEGKVSYQPSEDSPEFKIVMHSRNGLLPAVRFHLEDPLVSNDSLLSKEDIQQNRKENNGFLSLDFVFEKEFKDTFKEKDPKFYAKIKDLSMEDFVESMMGLRESREPFALFKAEYEEAERSIKNRESIYWKEMLAVLSFAMNYPAKYLSAEDMQRLQKVLMPLISVVIAFVPQSSCEELLAIHQAGRLDIVSVGEDSSVEPFENGGVNYHYTDESGSEKSAHFKTFIDCVGQPHLSYEAFPFQGLVKNKTVSRAKIRFRSSEIGEKQANQDNKKVEKAADGQYYLNVPGITINDNFQVVDPEGKASERVYIMAVPYIGGYNPDYSGLDFCEEASFSIVNNILKVEA</sequence>
<proteinExistence type="predicted"/>
<dbReference type="Gene3D" id="3.50.50.60">
    <property type="entry name" value="FAD/NAD(P)-binding domain"/>
    <property type="match status" value="1"/>
</dbReference>
<protein>
    <submittedName>
        <fullName evidence="2">Uncharacterized NAD(P)/FAD-binding protein YdhS</fullName>
    </submittedName>
</protein>
<dbReference type="InterPro" id="IPR038732">
    <property type="entry name" value="HpyO/CreE_NAD-binding"/>
</dbReference>
<dbReference type="InterPro" id="IPR036188">
    <property type="entry name" value="FAD/NAD-bd_sf"/>
</dbReference>
<evidence type="ECO:0000313" key="2">
    <source>
        <dbReference type="EMBL" id="SEI41917.1"/>
    </source>
</evidence>
<dbReference type="PANTHER" id="PTHR40254">
    <property type="entry name" value="BLR0577 PROTEIN"/>
    <property type="match status" value="1"/>
</dbReference>
<feature type="domain" description="FAD-dependent urate hydroxylase HpyO/Asp monooxygenase CreE-like FAD/NAD(P)-binding" evidence="1">
    <location>
        <begin position="29"/>
        <end position="190"/>
    </location>
</feature>
<dbReference type="EMBL" id="FNXY01000001">
    <property type="protein sequence ID" value="SEI41917.1"/>
    <property type="molecule type" value="Genomic_DNA"/>
</dbReference>
<dbReference type="AlphaFoldDB" id="A0A1H6QNY0"/>
<organism evidence="2 3">
    <name type="scientific">Dyadobacter koreensis</name>
    <dbReference type="NCBI Taxonomy" id="408657"/>
    <lineage>
        <taxon>Bacteria</taxon>
        <taxon>Pseudomonadati</taxon>
        <taxon>Bacteroidota</taxon>
        <taxon>Cytophagia</taxon>
        <taxon>Cytophagales</taxon>
        <taxon>Spirosomataceae</taxon>
        <taxon>Dyadobacter</taxon>
    </lineage>
</organism>
<gene>
    <name evidence="2" type="ORF">SAMN04487995_0562</name>
</gene>
<dbReference type="STRING" id="408657.SAMN04487995_0562"/>
<dbReference type="Pfam" id="PF13454">
    <property type="entry name" value="NAD_binding_9"/>
    <property type="match status" value="1"/>
</dbReference>
<reference evidence="2 3" key="1">
    <citation type="submission" date="2016-10" db="EMBL/GenBank/DDBJ databases">
        <authorList>
            <person name="de Groot N.N."/>
        </authorList>
    </citation>
    <scope>NUCLEOTIDE SEQUENCE [LARGE SCALE GENOMIC DNA]</scope>
    <source>
        <strain evidence="2 3">DSM 19938</strain>
    </source>
</reference>
<evidence type="ECO:0000313" key="3">
    <source>
        <dbReference type="Proteomes" id="UP000199532"/>
    </source>
</evidence>
<accession>A0A1H6QNY0</accession>
<dbReference type="SUPFAM" id="SSF51905">
    <property type="entry name" value="FAD/NAD(P)-binding domain"/>
    <property type="match status" value="1"/>
</dbReference>
<evidence type="ECO:0000259" key="1">
    <source>
        <dbReference type="Pfam" id="PF13454"/>
    </source>
</evidence>